<proteinExistence type="predicted"/>
<protein>
    <submittedName>
        <fullName evidence="1">Uncharacterized protein</fullName>
    </submittedName>
</protein>
<name>A0A3G4ZTR0_9VIRU</name>
<organism evidence="1">
    <name type="scientific">Edafosvirus sp</name>
    <dbReference type="NCBI Taxonomy" id="2487765"/>
    <lineage>
        <taxon>Viruses</taxon>
        <taxon>Varidnaviria</taxon>
        <taxon>Bamfordvirae</taxon>
        <taxon>Nucleocytoviricota</taxon>
        <taxon>Megaviricetes</taxon>
        <taxon>Imitervirales</taxon>
        <taxon>Mimiviridae</taxon>
        <taxon>Klosneuvirinae</taxon>
    </lineage>
</organism>
<dbReference type="EMBL" id="MK072073">
    <property type="protein sequence ID" value="AYV78286.1"/>
    <property type="molecule type" value="Genomic_DNA"/>
</dbReference>
<sequence>MTSFVSPRGLLKNPISCSTFIITFNKPLDGNVGNIFGYQFFSHQTGCGFIKIPQTIVPNNHVLTTVN</sequence>
<accession>A0A3G4ZTR0</accession>
<evidence type="ECO:0000313" key="1">
    <source>
        <dbReference type="EMBL" id="AYV78286.1"/>
    </source>
</evidence>
<gene>
    <name evidence="1" type="ORF">Edafosvirus8_36</name>
</gene>
<reference evidence="1" key="1">
    <citation type="submission" date="2018-10" db="EMBL/GenBank/DDBJ databases">
        <title>Hidden diversity of soil giant viruses.</title>
        <authorList>
            <person name="Schulz F."/>
            <person name="Alteio L."/>
            <person name="Goudeau D."/>
            <person name="Ryan E.M."/>
            <person name="Malmstrom R.R."/>
            <person name="Blanchard J."/>
            <person name="Woyke T."/>
        </authorList>
    </citation>
    <scope>NUCLEOTIDE SEQUENCE</scope>
    <source>
        <strain evidence="1">EDV1</strain>
    </source>
</reference>